<gene>
    <name evidence="5" type="ORF">CAMP_LOCUS7399</name>
</gene>
<dbReference type="Gene3D" id="1.25.40.10">
    <property type="entry name" value="Tetratricopeptide repeat domain"/>
    <property type="match status" value="1"/>
</dbReference>
<dbReference type="PROSITE" id="PS50005">
    <property type="entry name" value="TPR"/>
    <property type="match status" value="2"/>
</dbReference>
<keyword evidence="2 4" id="KW-0802">TPR repeat</keyword>
<feature type="repeat" description="TPR" evidence="4">
    <location>
        <begin position="230"/>
        <end position="263"/>
    </location>
</feature>
<dbReference type="PANTHER" id="PTHR16193:SF0">
    <property type="entry name" value="TETRATRICOPEPTIDE REPEAT PROTEIN 27"/>
    <property type="match status" value="1"/>
</dbReference>
<dbReference type="Pfam" id="PF01535">
    <property type="entry name" value="PPR"/>
    <property type="match status" value="1"/>
</dbReference>
<evidence type="ECO:0000256" key="3">
    <source>
        <dbReference type="ARBA" id="ARBA00024020"/>
    </source>
</evidence>
<dbReference type="InterPro" id="IPR013105">
    <property type="entry name" value="TPR_2"/>
</dbReference>
<dbReference type="InterPro" id="IPR002885">
    <property type="entry name" value="PPR_rpt"/>
</dbReference>
<proteinExistence type="inferred from homology"/>
<keyword evidence="1" id="KW-0677">Repeat</keyword>
<dbReference type="OrthoDB" id="1936594at2759"/>
<dbReference type="InterPro" id="IPR019734">
    <property type="entry name" value="TPR_rpt"/>
</dbReference>
<protein>
    <recommendedName>
        <fullName evidence="7">Tetratricopeptide repeat protein 27</fullName>
    </recommendedName>
</protein>
<keyword evidence="6" id="KW-1185">Reference proteome</keyword>
<dbReference type="Proteomes" id="UP001152747">
    <property type="component" value="Unassembled WGS sequence"/>
</dbReference>
<dbReference type="PANTHER" id="PTHR16193">
    <property type="entry name" value="TETRATRICOPEPTIDE REPEAT PROTEIN 27"/>
    <property type="match status" value="1"/>
</dbReference>
<evidence type="ECO:0000256" key="1">
    <source>
        <dbReference type="ARBA" id="ARBA00022737"/>
    </source>
</evidence>
<name>A0A9P1IK89_9PELO</name>
<evidence type="ECO:0000256" key="2">
    <source>
        <dbReference type="ARBA" id="ARBA00022803"/>
    </source>
</evidence>
<dbReference type="Pfam" id="PF07719">
    <property type="entry name" value="TPR_2"/>
    <property type="match status" value="1"/>
</dbReference>
<dbReference type="SUPFAM" id="SSF48452">
    <property type="entry name" value="TPR-like"/>
    <property type="match status" value="2"/>
</dbReference>
<sequence length="477" mass="55218">MGHILSARRCWPIQSAALLLRADLEKSHGRRVDRSCSQTELICKLMQGIDDETSDEIRLERTDFVLASGLEPIWQANVLHTTILRSLGCTSEALLILEKLELWDNVIDCYKALGQLEKAESLVRRLIEQKPTDSMLFVYLGDITQNTEYYYTAIKLSDDRNARAHRSLGHLLLMRKNYEEAYKHLRRSLELQPIQLGTWFNAGYCAWKLENYKDSTHCYHRCVSFQPDHFEAWNNLSAAYIRCGQKEKAWKLLQEALKFNYEHANVWENFMLLSVDIGNFQQAIISYHRLLDLNKRGADDEVLELLASQVLKREKQLVNDDEIAENVKDKEDLVKLFARISAQHQTLSPKTLRLWAQLKKPRGKLTNETRTEFEKYLQLMEKSFGQANGKQNWSKDESAIINILETAIRLGEDRIELAKFINSPTSVNEASARIRLSLRGVLTRIEKDENSRIPGEKTHARLEFLVSEAKKLLQNVN</sequence>
<evidence type="ECO:0000313" key="5">
    <source>
        <dbReference type="EMBL" id="CAI5444762.1"/>
    </source>
</evidence>
<dbReference type="InterPro" id="IPR044244">
    <property type="entry name" value="TTC27/Emw1"/>
</dbReference>
<dbReference type="EMBL" id="CANHGI010000003">
    <property type="protein sequence ID" value="CAI5444762.1"/>
    <property type="molecule type" value="Genomic_DNA"/>
</dbReference>
<accession>A0A9P1IK89</accession>
<evidence type="ECO:0000313" key="6">
    <source>
        <dbReference type="Proteomes" id="UP001152747"/>
    </source>
</evidence>
<evidence type="ECO:0000256" key="4">
    <source>
        <dbReference type="PROSITE-ProRule" id="PRU00339"/>
    </source>
</evidence>
<dbReference type="PROSITE" id="PS50293">
    <property type="entry name" value="TPR_REGION"/>
    <property type="match status" value="1"/>
</dbReference>
<evidence type="ECO:0008006" key="7">
    <source>
        <dbReference type="Google" id="ProtNLM"/>
    </source>
</evidence>
<dbReference type="AlphaFoldDB" id="A0A9P1IK89"/>
<dbReference type="InterPro" id="IPR011990">
    <property type="entry name" value="TPR-like_helical_dom_sf"/>
</dbReference>
<comment type="similarity">
    <text evidence="3">Belongs to the TTC27 family.</text>
</comment>
<comment type="caution">
    <text evidence="5">The sequence shown here is derived from an EMBL/GenBank/DDBJ whole genome shotgun (WGS) entry which is preliminary data.</text>
</comment>
<feature type="repeat" description="TPR" evidence="4">
    <location>
        <begin position="162"/>
        <end position="195"/>
    </location>
</feature>
<reference evidence="5" key="1">
    <citation type="submission" date="2022-11" db="EMBL/GenBank/DDBJ databases">
        <authorList>
            <person name="Kikuchi T."/>
        </authorList>
    </citation>
    <scope>NUCLEOTIDE SEQUENCE</scope>
    <source>
        <strain evidence="5">PS1010</strain>
    </source>
</reference>
<dbReference type="SMART" id="SM00028">
    <property type="entry name" value="TPR"/>
    <property type="match status" value="5"/>
</dbReference>
<organism evidence="5 6">
    <name type="scientific">Caenorhabditis angaria</name>
    <dbReference type="NCBI Taxonomy" id="860376"/>
    <lineage>
        <taxon>Eukaryota</taxon>
        <taxon>Metazoa</taxon>
        <taxon>Ecdysozoa</taxon>
        <taxon>Nematoda</taxon>
        <taxon>Chromadorea</taxon>
        <taxon>Rhabditida</taxon>
        <taxon>Rhabditina</taxon>
        <taxon>Rhabditomorpha</taxon>
        <taxon>Rhabditoidea</taxon>
        <taxon>Rhabditidae</taxon>
        <taxon>Peloderinae</taxon>
        <taxon>Caenorhabditis</taxon>
    </lineage>
</organism>
<dbReference type="Pfam" id="PF13181">
    <property type="entry name" value="TPR_8"/>
    <property type="match status" value="2"/>
</dbReference>